<evidence type="ECO:0000313" key="2">
    <source>
        <dbReference type="Proteomes" id="UP000235034"/>
    </source>
</evidence>
<dbReference type="Proteomes" id="UP000235034">
    <property type="component" value="Unassembled WGS sequence"/>
</dbReference>
<dbReference type="OrthoDB" id="3230427at2"/>
<name>A0A2N5J326_9BIFI</name>
<proteinExistence type="predicted"/>
<protein>
    <submittedName>
        <fullName evidence="1">Uncharacterized protein</fullName>
    </submittedName>
</protein>
<keyword evidence="2" id="KW-1185">Reference proteome</keyword>
<organism evidence="1 2">
    <name type="scientific">Bifidobacterium parmae</name>
    <dbReference type="NCBI Taxonomy" id="361854"/>
    <lineage>
        <taxon>Bacteria</taxon>
        <taxon>Bacillati</taxon>
        <taxon>Actinomycetota</taxon>
        <taxon>Actinomycetes</taxon>
        <taxon>Bifidobacteriales</taxon>
        <taxon>Bifidobacteriaceae</taxon>
        <taxon>Bifidobacterium</taxon>
    </lineage>
</organism>
<dbReference type="AlphaFoldDB" id="A0A2N5J326"/>
<dbReference type="RefSeq" id="WP_133125411.1">
    <property type="nucleotide sequence ID" value="NZ_NMWT01000016.1"/>
</dbReference>
<gene>
    <name evidence="1" type="ORF">Uis4E_1238</name>
</gene>
<dbReference type="EMBL" id="NMWT01000016">
    <property type="protein sequence ID" value="PLS28589.1"/>
    <property type="molecule type" value="Genomic_DNA"/>
</dbReference>
<reference evidence="1 2" key="1">
    <citation type="submission" date="2017-07" db="EMBL/GenBank/DDBJ databases">
        <title>Bifidobacterium novel species.</title>
        <authorList>
            <person name="Lugli G.A."/>
            <person name="Milani C."/>
            <person name="Duranti S."/>
            <person name="Mangifesta M."/>
        </authorList>
    </citation>
    <scope>NUCLEOTIDE SEQUENCE [LARGE SCALE GENOMIC DNA]</scope>
    <source>
        <strain evidence="1 2">77</strain>
    </source>
</reference>
<comment type="caution">
    <text evidence="1">The sequence shown here is derived from an EMBL/GenBank/DDBJ whole genome shotgun (WGS) entry which is preliminary data.</text>
</comment>
<accession>A0A2N5J326</accession>
<sequence>MESDDRTDTPRIIGDGAAGRKIYAYVYDHFGGHALTRDETSDYSMITDVRGWRWIRDFMQRLLAMDDGLEIAVCARTARETSQLFAECHCGQEDGQVNPPILNPPDICWTWLEASYERLGDVEGLCRLYAYRIITDSIDGRIRTEDEQRAHDSWYVRKLRDLAGDAWNDYVLRIIDLQERYHGDPMFHGRNPAYEALLSQEMLSDAAWKYCKARCRDFRDDKVIERLFAVMAHTRAEDSCDLLLEPLHDADSDLMRSDSERNVDRVCSILRLVAGAAGSGKARDEIDRLLRMYRSRKSLRVALEGLRDEFDMKGE</sequence>
<evidence type="ECO:0000313" key="1">
    <source>
        <dbReference type="EMBL" id="PLS28589.1"/>
    </source>
</evidence>